<keyword evidence="1" id="KW-0812">Transmembrane</keyword>
<protein>
    <submittedName>
        <fullName evidence="3">Glycosyltransferase family 2 protein</fullName>
    </submittedName>
</protein>
<keyword evidence="1" id="KW-0472">Membrane</keyword>
<evidence type="ECO:0000313" key="4">
    <source>
        <dbReference type="Proteomes" id="UP001596023"/>
    </source>
</evidence>
<feature type="domain" description="Glycosyltransferase 2-like" evidence="2">
    <location>
        <begin position="7"/>
        <end position="120"/>
    </location>
</feature>
<dbReference type="Gene3D" id="3.90.550.10">
    <property type="entry name" value="Spore Coat Polysaccharide Biosynthesis Protein SpsA, Chain A"/>
    <property type="match status" value="1"/>
</dbReference>
<evidence type="ECO:0000256" key="1">
    <source>
        <dbReference type="SAM" id="Phobius"/>
    </source>
</evidence>
<dbReference type="CDD" id="cd00761">
    <property type="entry name" value="Glyco_tranf_GTA_type"/>
    <property type="match status" value="1"/>
</dbReference>
<dbReference type="Proteomes" id="UP001596023">
    <property type="component" value="Unassembled WGS sequence"/>
</dbReference>
<sequence>MDKPKVSILIPCYNSETYLQETLQSCITQQYPNIEIIIVDDGSTDKSVEIAKDWVHKFDNIQLYSQPNSGVCCARNLAFERSTGDYIVYLDSDDLISSDLISSQMELLEGANDNVIATCSWGRFYTSIDDFNIEKKSVYKDYESSIGLIEDLLNDGMFGLTCYLTPRSIIDKAGTWNETLTINTDGEFFIRVIANADKIKFSKHGCLFYRSNNPNSISRRKPIEAKGASLLFSYELILEYLKSRNLLTPMAKVGLKKLFQAVAYQYVIYNHIVDRARKQVKALGNIKDKPNIGGSIFRILCYLIGFWNVLFIKHLLSCKK</sequence>
<accession>A0ABV9KXM5</accession>
<dbReference type="Pfam" id="PF00535">
    <property type="entry name" value="Glycos_transf_2"/>
    <property type="match status" value="1"/>
</dbReference>
<gene>
    <name evidence="3" type="ORF">ACFO6W_12010</name>
</gene>
<dbReference type="InterPro" id="IPR029044">
    <property type="entry name" value="Nucleotide-diphossugar_trans"/>
</dbReference>
<evidence type="ECO:0000259" key="2">
    <source>
        <dbReference type="Pfam" id="PF00535"/>
    </source>
</evidence>
<dbReference type="InterPro" id="IPR001173">
    <property type="entry name" value="Glyco_trans_2-like"/>
</dbReference>
<keyword evidence="4" id="KW-1185">Reference proteome</keyword>
<keyword evidence="1" id="KW-1133">Transmembrane helix</keyword>
<organism evidence="3 4">
    <name type="scientific">Dysgonomonas termitidis</name>
    <dbReference type="NCBI Taxonomy" id="1516126"/>
    <lineage>
        <taxon>Bacteria</taxon>
        <taxon>Pseudomonadati</taxon>
        <taxon>Bacteroidota</taxon>
        <taxon>Bacteroidia</taxon>
        <taxon>Bacteroidales</taxon>
        <taxon>Dysgonomonadaceae</taxon>
        <taxon>Dysgonomonas</taxon>
    </lineage>
</organism>
<dbReference type="PANTHER" id="PTHR22916">
    <property type="entry name" value="GLYCOSYLTRANSFERASE"/>
    <property type="match status" value="1"/>
</dbReference>
<name>A0ABV9KXM5_9BACT</name>
<feature type="transmembrane region" description="Helical" evidence="1">
    <location>
        <begin position="296"/>
        <end position="316"/>
    </location>
</feature>
<evidence type="ECO:0000313" key="3">
    <source>
        <dbReference type="EMBL" id="MFC4674421.1"/>
    </source>
</evidence>
<reference evidence="4" key="1">
    <citation type="journal article" date="2019" name="Int. J. Syst. Evol. Microbiol.">
        <title>The Global Catalogue of Microorganisms (GCM) 10K type strain sequencing project: providing services to taxonomists for standard genome sequencing and annotation.</title>
        <authorList>
            <consortium name="The Broad Institute Genomics Platform"/>
            <consortium name="The Broad Institute Genome Sequencing Center for Infectious Disease"/>
            <person name="Wu L."/>
            <person name="Ma J."/>
        </authorList>
    </citation>
    <scope>NUCLEOTIDE SEQUENCE [LARGE SCALE GENOMIC DNA]</scope>
    <source>
        <strain evidence="4">CCUG 66188</strain>
    </source>
</reference>
<dbReference type="SUPFAM" id="SSF53448">
    <property type="entry name" value="Nucleotide-diphospho-sugar transferases"/>
    <property type="match status" value="1"/>
</dbReference>
<proteinExistence type="predicted"/>
<dbReference type="EMBL" id="JBHSGN010000074">
    <property type="protein sequence ID" value="MFC4674421.1"/>
    <property type="molecule type" value="Genomic_DNA"/>
</dbReference>
<comment type="caution">
    <text evidence="3">The sequence shown here is derived from an EMBL/GenBank/DDBJ whole genome shotgun (WGS) entry which is preliminary data.</text>
</comment>